<name>A0A381UNL2_9ZZZZ</name>
<protein>
    <submittedName>
        <fullName evidence="1">Uncharacterized protein</fullName>
    </submittedName>
</protein>
<organism evidence="1">
    <name type="scientific">marine metagenome</name>
    <dbReference type="NCBI Taxonomy" id="408172"/>
    <lineage>
        <taxon>unclassified sequences</taxon>
        <taxon>metagenomes</taxon>
        <taxon>ecological metagenomes</taxon>
    </lineage>
</organism>
<accession>A0A381UNL2</accession>
<gene>
    <name evidence="1" type="ORF">METZ01_LOCUS82596</name>
</gene>
<dbReference type="EMBL" id="UINC01006804">
    <property type="protein sequence ID" value="SVA29742.1"/>
    <property type="molecule type" value="Genomic_DNA"/>
</dbReference>
<sequence>MTAPSLYDDFVKAKSVYLVRVLQFLLMKVKKCA</sequence>
<dbReference type="AlphaFoldDB" id="A0A381UNL2"/>
<reference evidence="1" key="1">
    <citation type="submission" date="2018-05" db="EMBL/GenBank/DDBJ databases">
        <authorList>
            <person name="Lanie J.A."/>
            <person name="Ng W.-L."/>
            <person name="Kazmierczak K.M."/>
            <person name="Andrzejewski T.M."/>
            <person name="Davidsen T.M."/>
            <person name="Wayne K.J."/>
            <person name="Tettelin H."/>
            <person name="Glass J.I."/>
            <person name="Rusch D."/>
            <person name="Podicherti R."/>
            <person name="Tsui H.-C.T."/>
            <person name="Winkler M.E."/>
        </authorList>
    </citation>
    <scope>NUCLEOTIDE SEQUENCE</scope>
</reference>
<evidence type="ECO:0000313" key="1">
    <source>
        <dbReference type="EMBL" id="SVA29742.1"/>
    </source>
</evidence>
<proteinExistence type="predicted"/>